<reference evidence="2" key="1">
    <citation type="submission" date="2017-04" db="EMBL/GenBank/DDBJ databases">
        <title>Function of individual gut microbiota members based on whole genome sequencing of pure cultures obtained from chicken caecum.</title>
        <authorList>
            <person name="Medvecky M."/>
            <person name="Cejkova D."/>
            <person name="Polansky O."/>
            <person name="Karasova D."/>
            <person name="Kubasova T."/>
            <person name="Cizek A."/>
            <person name="Rychlik I."/>
        </authorList>
    </citation>
    <scope>NUCLEOTIDE SEQUENCE [LARGE SCALE GENOMIC DNA]</scope>
    <source>
        <strain evidence="2">An189</strain>
    </source>
</reference>
<evidence type="ECO:0000313" key="2">
    <source>
        <dbReference type="Proteomes" id="UP000196587"/>
    </source>
</evidence>
<name>A0A1Y4JIU8_9BACE</name>
<dbReference type="RefSeq" id="WP_087413725.1">
    <property type="nucleotide sequence ID" value="NZ_NFKE01000025.1"/>
</dbReference>
<proteinExistence type="predicted"/>
<accession>A0A1Y4JIU8</accession>
<organism evidence="1 2">
    <name type="scientific">Bacteroides clarus</name>
    <dbReference type="NCBI Taxonomy" id="626929"/>
    <lineage>
        <taxon>Bacteria</taxon>
        <taxon>Pseudomonadati</taxon>
        <taxon>Bacteroidota</taxon>
        <taxon>Bacteroidia</taxon>
        <taxon>Bacteroidales</taxon>
        <taxon>Bacteroidaceae</taxon>
        <taxon>Bacteroides</taxon>
    </lineage>
</organism>
<dbReference type="EMBL" id="NFKE01000025">
    <property type="protein sequence ID" value="OUP31210.1"/>
    <property type="molecule type" value="Genomic_DNA"/>
</dbReference>
<dbReference type="AlphaFoldDB" id="A0A1Y4JIU8"/>
<sequence>MKKKREYITITTETDIYLDDYFDDFMTVASDEDLIEEIEKRGHVVYKKGIPITPFGEQPIEFNNPADLKRHLCDIANVGYCISNEELINEIKSKLP</sequence>
<dbReference type="Proteomes" id="UP000196587">
    <property type="component" value="Unassembled WGS sequence"/>
</dbReference>
<protein>
    <submittedName>
        <fullName evidence="1">Uncharacterized protein</fullName>
    </submittedName>
</protein>
<gene>
    <name evidence="1" type="ORF">B5F24_17260</name>
</gene>
<evidence type="ECO:0000313" key="1">
    <source>
        <dbReference type="EMBL" id="OUP31210.1"/>
    </source>
</evidence>
<comment type="caution">
    <text evidence="1">The sequence shown here is derived from an EMBL/GenBank/DDBJ whole genome shotgun (WGS) entry which is preliminary data.</text>
</comment>